<evidence type="ECO:0000256" key="1">
    <source>
        <dbReference type="ARBA" id="ARBA00023172"/>
    </source>
</evidence>
<dbReference type="STRING" id="91360.SAMN05660330_00807"/>
<dbReference type="GO" id="GO:0015074">
    <property type="term" value="P:DNA integration"/>
    <property type="evidence" value="ECO:0007669"/>
    <property type="project" value="InterPro"/>
</dbReference>
<dbReference type="InterPro" id="IPR013762">
    <property type="entry name" value="Integrase-like_cat_sf"/>
</dbReference>
<keyword evidence="3" id="KW-1185">Reference proteome</keyword>
<organism evidence="2 3">
    <name type="scientific">Desulforhopalus singaporensis</name>
    <dbReference type="NCBI Taxonomy" id="91360"/>
    <lineage>
        <taxon>Bacteria</taxon>
        <taxon>Pseudomonadati</taxon>
        <taxon>Thermodesulfobacteriota</taxon>
        <taxon>Desulfobulbia</taxon>
        <taxon>Desulfobulbales</taxon>
        <taxon>Desulfocapsaceae</taxon>
        <taxon>Desulforhopalus</taxon>
    </lineage>
</organism>
<dbReference type="Gene3D" id="1.10.443.10">
    <property type="entry name" value="Intergrase catalytic core"/>
    <property type="match status" value="1"/>
</dbReference>
<dbReference type="InterPro" id="IPR011010">
    <property type="entry name" value="DNA_brk_join_enz"/>
</dbReference>
<name>A0A1H0LIF7_9BACT</name>
<dbReference type="SUPFAM" id="SSF56349">
    <property type="entry name" value="DNA breaking-rejoining enzymes"/>
    <property type="match status" value="1"/>
</dbReference>
<dbReference type="Proteomes" id="UP000199073">
    <property type="component" value="Unassembled WGS sequence"/>
</dbReference>
<proteinExistence type="predicted"/>
<dbReference type="EMBL" id="FNJI01000004">
    <property type="protein sequence ID" value="SDO67730.1"/>
    <property type="molecule type" value="Genomic_DNA"/>
</dbReference>
<accession>A0A1H0LIF7</accession>
<gene>
    <name evidence="2" type="ORF">SAMN05660330_00807</name>
</gene>
<dbReference type="GO" id="GO:0003677">
    <property type="term" value="F:DNA binding"/>
    <property type="evidence" value="ECO:0007669"/>
    <property type="project" value="InterPro"/>
</dbReference>
<evidence type="ECO:0000313" key="3">
    <source>
        <dbReference type="Proteomes" id="UP000199073"/>
    </source>
</evidence>
<dbReference type="OrthoDB" id="5418315at2"/>
<dbReference type="GO" id="GO:0006310">
    <property type="term" value="P:DNA recombination"/>
    <property type="evidence" value="ECO:0007669"/>
    <property type="project" value="UniProtKB-KW"/>
</dbReference>
<protein>
    <submittedName>
        <fullName evidence="2">Phage integrase family protein</fullName>
    </submittedName>
</protein>
<reference evidence="2 3" key="1">
    <citation type="submission" date="2016-10" db="EMBL/GenBank/DDBJ databases">
        <authorList>
            <person name="de Groot N.N."/>
        </authorList>
    </citation>
    <scope>NUCLEOTIDE SEQUENCE [LARGE SCALE GENOMIC DNA]</scope>
    <source>
        <strain evidence="2 3">DSM 12130</strain>
    </source>
</reference>
<dbReference type="AlphaFoldDB" id="A0A1H0LIF7"/>
<sequence length="70" mass="7871">MVKKAGQLVGIELKRHDLKRHAATYASQSGTPIEIVSKVILRHADLSTTQRYHGKVNDAEAIRWIETLYG</sequence>
<evidence type="ECO:0000313" key="2">
    <source>
        <dbReference type="EMBL" id="SDO67730.1"/>
    </source>
</evidence>
<keyword evidence="1" id="KW-0233">DNA recombination</keyword>